<organism evidence="1 2">
    <name type="scientific">Kribbella hippodromi</name>
    <dbReference type="NCBI Taxonomy" id="434347"/>
    <lineage>
        <taxon>Bacteria</taxon>
        <taxon>Bacillati</taxon>
        <taxon>Actinomycetota</taxon>
        <taxon>Actinomycetes</taxon>
        <taxon>Propionibacteriales</taxon>
        <taxon>Kribbellaceae</taxon>
        <taxon>Kribbella</taxon>
    </lineage>
</organism>
<keyword evidence="2" id="KW-1185">Reference proteome</keyword>
<evidence type="ECO:0000313" key="2">
    <source>
        <dbReference type="Proteomes" id="UP001501705"/>
    </source>
</evidence>
<evidence type="ECO:0000313" key="1">
    <source>
        <dbReference type="EMBL" id="GAA1549959.1"/>
    </source>
</evidence>
<accession>A0ABN2BZA2</accession>
<name>A0ABN2BZA2_9ACTN</name>
<evidence type="ECO:0008006" key="3">
    <source>
        <dbReference type="Google" id="ProtNLM"/>
    </source>
</evidence>
<dbReference type="EMBL" id="BAAAPH010000001">
    <property type="protein sequence ID" value="GAA1549959.1"/>
    <property type="molecule type" value="Genomic_DNA"/>
</dbReference>
<dbReference type="Proteomes" id="UP001501705">
    <property type="component" value="Unassembled WGS sequence"/>
</dbReference>
<protein>
    <recommendedName>
        <fullName evidence="3">HK97 gp10 family phage protein</fullName>
    </recommendedName>
</protein>
<reference evidence="1 2" key="1">
    <citation type="journal article" date="2019" name="Int. J. Syst. Evol. Microbiol.">
        <title>The Global Catalogue of Microorganisms (GCM) 10K type strain sequencing project: providing services to taxonomists for standard genome sequencing and annotation.</title>
        <authorList>
            <consortium name="The Broad Institute Genomics Platform"/>
            <consortium name="The Broad Institute Genome Sequencing Center for Infectious Disease"/>
            <person name="Wu L."/>
            <person name="Ma J."/>
        </authorList>
    </citation>
    <scope>NUCLEOTIDE SEQUENCE [LARGE SCALE GENOMIC DNA]</scope>
    <source>
        <strain evidence="1 2">JCM 15572</strain>
    </source>
</reference>
<sequence>MGLTIRVSIAGARETLAAFRQLPKDASKELRDASTRISEVEAVKIRSAAASSSAQSALVAPGIRARRDRLPSIVVGGARKVGRNRKPLNKIMYGANFGATALKQFRPHRGAGDEDYWFFSTVEKDLPQMVDQWGRAVDKVIRRWGNG</sequence>
<gene>
    <name evidence="1" type="ORF">GCM10009804_03180</name>
</gene>
<proteinExistence type="predicted"/>
<comment type="caution">
    <text evidence="1">The sequence shown here is derived from an EMBL/GenBank/DDBJ whole genome shotgun (WGS) entry which is preliminary data.</text>
</comment>